<feature type="transmembrane region" description="Helical" evidence="1">
    <location>
        <begin position="329"/>
        <end position="352"/>
    </location>
</feature>
<dbReference type="PANTHER" id="PTHR36927">
    <property type="entry name" value="BLR4337 PROTEIN"/>
    <property type="match status" value="1"/>
</dbReference>
<keyword evidence="1" id="KW-1133">Transmembrane helix</keyword>
<keyword evidence="4" id="KW-1185">Reference proteome</keyword>
<evidence type="ECO:0000313" key="3">
    <source>
        <dbReference type="EMBL" id="GLX82517.1"/>
    </source>
</evidence>
<feature type="transmembrane region" description="Helical" evidence="1">
    <location>
        <begin position="12"/>
        <end position="29"/>
    </location>
</feature>
<evidence type="ECO:0000256" key="1">
    <source>
        <dbReference type="SAM" id="Phobius"/>
    </source>
</evidence>
<feature type="domain" description="Acyltransferase 3" evidence="2">
    <location>
        <begin position="8"/>
        <end position="349"/>
    </location>
</feature>
<organism evidence="3 4">
    <name type="scientific">Thalassotalea eurytherma</name>
    <dbReference type="NCBI Taxonomy" id="1144278"/>
    <lineage>
        <taxon>Bacteria</taxon>
        <taxon>Pseudomonadati</taxon>
        <taxon>Pseudomonadota</taxon>
        <taxon>Gammaproteobacteria</taxon>
        <taxon>Alteromonadales</taxon>
        <taxon>Colwelliaceae</taxon>
        <taxon>Thalassotalea</taxon>
    </lineage>
</organism>
<keyword evidence="1" id="KW-0472">Membrane</keyword>
<feature type="transmembrane region" description="Helical" evidence="1">
    <location>
        <begin position="233"/>
        <end position="249"/>
    </location>
</feature>
<feature type="transmembrane region" description="Helical" evidence="1">
    <location>
        <begin position="203"/>
        <end position="221"/>
    </location>
</feature>
<feature type="transmembrane region" description="Helical" evidence="1">
    <location>
        <begin position="172"/>
        <end position="191"/>
    </location>
</feature>
<dbReference type="InterPro" id="IPR002656">
    <property type="entry name" value="Acyl_transf_3_dom"/>
</dbReference>
<evidence type="ECO:0000259" key="2">
    <source>
        <dbReference type="Pfam" id="PF01757"/>
    </source>
</evidence>
<feature type="transmembrane region" description="Helical" evidence="1">
    <location>
        <begin position="131"/>
        <end position="151"/>
    </location>
</feature>
<dbReference type="RefSeq" id="WP_284207883.1">
    <property type="nucleotide sequence ID" value="NZ_BSSU01000009.1"/>
</dbReference>
<dbReference type="Pfam" id="PF01757">
    <property type="entry name" value="Acyl_transf_3"/>
    <property type="match status" value="1"/>
</dbReference>
<evidence type="ECO:0000313" key="4">
    <source>
        <dbReference type="Proteomes" id="UP001157133"/>
    </source>
</evidence>
<protein>
    <recommendedName>
        <fullName evidence="2">Acyltransferase 3 domain-containing protein</fullName>
    </recommendedName>
</protein>
<feature type="transmembrane region" description="Helical" evidence="1">
    <location>
        <begin position="85"/>
        <end position="106"/>
    </location>
</feature>
<accession>A0ABQ6H6S6</accession>
<feature type="transmembrane region" description="Helical" evidence="1">
    <location>
        <begin position="55"/>
        <end position="73"/>
    </location>
</feature>
<keyword evidence="1" id="KW-0812">Transmembrane</keyword>
<name>A0ABQ6H6S6_9GAMM</name>
<feature type="transmembrane region" description="Helical" evidence="1">
    <location>
        <begin position="303"/>
        <end position="323"/>
    </location>
</feature>
<dbReference type="EMBL" id="BSSU01000009">
    <property type="protein sequence ID" value="GLX82517.1"/>
    <property type="molecule type" value="Genomic_DNA"/>
</dbReference>
<dbReference type="InterPro" id="IPR050623">
    <property type="entry name" value="Glucan_succinyl_AcylTrfase"/>
</dbReference>
<comment type="caution">
    <text evidence="3">The sequence shown here is derived from an EMBL/GenBank/DDBJ whole genome shotgun (WGS) entry which is preliminary data.</text>
</comment>
<sequence>MTKERYFELDWLLVMLILAVFMHHVFMPFNGDDWHIMNQESSKFLDNTMVYFEQLRLQSLFFIAGAGSLLLLTKLSGKAFMLNKFHRLLVPLIIGMLLIVPPQHYYEHIQDYPNLWSAYQQRALAFSPNHLWFIEFLLVFMVLAIPLKRLIYSKNGQHVNTRLEQLVSHKHGLFSLVIVIVGCRFALKAFFPSQETHLANPSVSLFYLLFFIFGMLFISSPKVWQVLRDNRRINLYWFVICSLLFYAWFNKPDISPYVSLEMRWQMYWAVCSLVSWSGLLTMLGYAGQYCTTTPNWLRRANELIYPFYILHQTIIVAFAYYIVQWNASIAIKSVSLLVSSFLVCSFCCLLVIRPFNGLRYAFGLKKKTTAIQQSL</sequence>
<dbReference type="PANTHER" id="PTHR36927:SF3">
    <property type="entry name" value="GLUCANS BIOSYNTHESIS PROTEIN C"/>
    <property type="match status" value="1"/>
</dbReference>
<gene>
    <name evidence="3" type="ORF">theurythT_19690</name>
</gene>
<feature type="transmembrane region" description="Helical" evidence="1">
    <location>
        <begin position="264"/>
        <end position="283"/>
    </location>
</feature>
<dbReference type="Proteomes" id="UP001157133">
    <property type="component" value="Unassembled WGS sequence"/>
</dbReference>
<proteinExistence type="predicted"/>
<reference evidence="3 4" key="1">
    <citation type="submission" date="2023-03" db="EMBL/GenBank/DDBJ databases">
        <title>Draft genome sequence of Thalassotalea eurytherma JCM 18482T.</title>
        <authorList>
            <person name="Sawabe T."/>
        </authorList>
    </citation>
    <scope>NUCLEOTIDE SEQUENCE [LARGE SCALE GENOMIC DNA]</scope>
    <source>
        <strain evidence="3 4">JCM 18482</strain>
    </source>
</reference>